<sequence length="73" mass="8418">MVVTMVKPRLFKLKDLEGKMLPQAYNAKNFHKYLKRKTSSLYHCESLISQQFGAFCGKHSQHTSLMANNQSLN</sequence>
<name>A0AAV7HJX6_DENCH</name>
<evidence type="ECO:0000313" key="1">
    <source>
        <dbReference type="EMBL" id="KAH0468697.1"/>
    </source>
</evidence>
<keyword evidence="2" id="KW-1185">Reference proteome</keyword>
<organism evidence="1 2">
    <name type="scientific">Dendrobium chrysotoxum</name>
    <name type="common">Orchid</name>
    <dbReference type="NCBI Taxonomy" id="161865"/>
    <lineage>
        <taxon>Eukaryota</taxon>
        <taxon>Viridiplantae</taxon>
        <taxon>Streptophyta</taxon>
        <taxon>Embryophyta</taxon>
        <taxon>Tracheophyta</taxon>
        <taxon>Spermatophyta</taxon>
        <taxon>Magnoliopsida</taxon>
        <taxon>Liliopsida</taxon>
        <taxon>Asparagales</taxon>
        <taxon>Orchidaceae</taxon>
        <taxon>Epidendroideae</taxon>
        <taxon>Malaxideae</taxon>
        <taxon>Dendrobiinae</taxon>
        <taxon>Dendrobium</taxon>
    </lineage>
</organism>
<accession>A0AAV7HJX6</accession>
<proteinExistence type="predicted"/>
<dbReference type="Proteomes" id="UP000775213">
    <property type="component" value="Unassembled WGS sequence"/>
</dbReference>
<comment type="caution">
    <text evidence="1">The sequence shown here is derived from an EMBL/GenBank/DDBJ whole genome shotgun (WGS) entry which is preliminary data.</text>
</comment>
<reference evidence="1 2" key="1">
    <citation type="journal article" date="2021" name="Hortic Res">
        <title>Chromosome-scale assembly of the Dendrobium chrysotoxum genome enhances the understanding of orchid evolution.</title>
        <authorList>
            <person name="Zhang Y."/>
            <person name="Zhang G.Q."/>
            <person name="Zhang D."/>
            <person name="Liu X.D."/>
            <person name="Xu X.Y."/>
            <person name="Sun W.H."/>
            <person name="Yu X."/>
            <person name="Zhu X."/>
            <person name="Wang Z.W."/>
            <person name="Zhao X."/>
            <person name="Zhong W.Y."/>
            <person name="Chen H."/>
            <person name="Yin W.L."/>
            <person name="Huang T."/>
            <person name="Niu S.C."/>
            <person name="Liu Z.J."/>
        </authorList>
    </citation>
    <scope>NUCLEOTIDE SEQUENCE [LARGE SCALE GENOMIC DNA]</scope>
    <source>
        <strain evidence="1">Lindl</strain>
    </source>
</reference>
<evidence type="ECO:0000313" key="2">
    <source>
        <dbReference type="Proteomes" id="UP000775213"/>
    </source>
</evidence>
<gene>
    <name evidence="1" type="ORF">IEQ34_001929</name>
</gene>
<dbReference type="EMBL" id="JAGFBR010000003">
    <property type="protein sequence ID" value="KAH0468697.1"/>
    <property type="molecule type" value="Genomic_DNA"/>
</dbReference>
<dbReference type="AlphaFoldDB" id="A0AAV7HJX6"/>
<protein>
    <submittedName>
        <fullName evidence="1">Uncharacterized protein</fullName>
    </submittedName>
</protein>